<proteinExistence type="predicted"/>
<sequence>MDSRFAGNGTAIEAGLAFGGSFNFDVLFNLRSRQLGLSFKADFYFGFGFYSDAGSHYSKEFNIGMNAGVWIPAGGGMLDLSAKVNFSIPLVEDTSQVTATGHAPFALSIGLIAGYAFSL</sequence>
<comment type="caution">
    <text evidence="1">The sequence shown here is derived from an EMBL/GenBank/DDBJ whole genome shotgun (WGS) entry which is preliminary data.</text>
</comment>
<accession>A0A9D9EBV2</accession>
<evidence type="ECO:0000313" key="1">
    <source>
        <dbReference type="EMBL" id="MBO8443935.1"/>
    </source>
</evidence>
<evidence type="ECO:0000313" key="2">
    <source>
        <dbReference type="Proteomes" id="UP000823633"/>
    </source>
</evidence>
<gene>
    <name evidence="1" type="ORF">IAC42_09320</name>
</gene>
<dbReference type="EMBL" id="JADIMU010000064">
    <property type="protein sequence ID" value="MBO8443935.1"/>
    <property type="molecule type" value="Genomic_DNA"/>
</dbReference>
<organism evidence="1 2">
    <name type="scientific">Candidatus Aphodenecus pullistercoris</name>
    <dbReference type="NCBI Taxonomy" id="2840669"/>
    <lineage>
        <taxon>Bacteria</taxon>
        <taxon>Pseudomonadati</taxon>
        <taxon>Spirochaetota</taxon>
        <taxon>Spirochaetia</taxon>
        <taxon>Spirochaetales</taxon>
        <taxon>Candidatus Aphodenecus</taxon>
    </lineage>
</organism>
<protein>
    <submittedName>
        <fullName evidence="1">Uncharacterized protein</fullName>
    </submittedName>
</protein>
<dbReference type="AlphaFoldDB" id="A0A9D9EBV2"/>
<reference evidence="1" key="1">
    <citation type="submission" date="2020-10" db="EMBL/GenBank/DDBJ databases">
        <authorList>
            <person name="Gilroy R."/>
        </authorList>
    </citation>
    <scope>NUCLEOTIDE SEQUENCE</scope>
    <source>
        <strain evidence="1">11167</strain>
    </source>
</reference>
<name>A0A9D9EBV2_9SPIR</name>
<dbReference type="Proteomes" id="UP000823633">
    <property type="component" value="Unassembled WGS sequence"/>
</dbReference>
<reference evidence="1" key="2">
    <citation type="journal article" date="2021" name="PeerJ">
        <title>Extensive microbial diversity within the chicken gut microbiome revealed by metagenomics and culture.</title>
        <authorList>
            <person name="Gilroy R."/>
            <person name="Ravi A."/>
            <person name="Getino M."/>
            <person name="Pursley I."/>
            <person name="Horton D.L."/>
            <person name="Alikhan N.F."/>
            <person name="Baker D."/>
            <person name="Gharbi K."/>
            <person name="Hall N."/>
            <person name="Watson M."/>
            <person name="Adriaenssens E.M."/>
            <person name="Foster-Nyarko E."/>
            <person name="Jarju S."/>
            <person name="Secka A."/>
            <person name="Antonio M."/>
            <person name="Oren A."/>
            <person name="Chaudhuri R.R."/>
            <person name="La Ragione R."/>
            <person name="Hildebrand F."/>
            <person name="Pallen M.J."/>
        </authorList>
    </citation>
    <scope>NUCLEOTIDE SEQUENCE</scope>
    <source>
        <strain evidence="1">11167</strain>
    </source>
</reference>